<dbReference type="GO" id="GO:0009086">
    <property type="term" value="P:methionine biosynthetic process"/>
    <property type="evidence" value="ECO:0007669"/>
    <property type="project" value="UniProtKB-KW"/>
</dbReference>
<feature type="domain" description="Homoserine dehydrogenase catalytic" evidence="16">
    <location>
        <begin position="153"/>
        <end position="330"/>
    </location>
</feature>
<dbReference type="EC" id="1.1.1.3" evidence="4 14"/>
<dbReference type="UniPathway" id="UPA00051">
    <property type="reaction ID" value="UER00465"/>
</dbReference>
<dbReference type="OrthoDB" id="9808167at2"/>
<comment type="caution">
    <text evidence="18">The sequence shown here is derived from an EMBL/GenBank/DDBJ whole genome shotgun (WGS) entry which is preliminary data.</text>
</comment>
<keyword evidence="13 14" id="KW-0521">NADP</keyword>
<comment type="catalytic activity">
    <reaction evidence="11">
        <text>L-homoserine + NADP(+) = L-aspartate 4-semialdehyde + NADPH + H(+)</text>
        <dbReference type="Rhea" id="RHEA:15761"/>
        <dbReference type="ChEBI" id="CHEBI:15378"/>
        <dbReference type="ChEBI" id="CHEBI:57476"/>
        <dbReference type="ChEBI" id="CHEBI:57783"/>
        <dbReference type="ChEBI" id="CHEBI:58349"/>
        <dbReference type="ChEBI" id="CHEBI:537519"/>
        <dbReference type="EC" id="1.1.1.3"/>
    </reaction>
    <physiologicalReaction direction="right-to-left" evidence="11">
        <dbReference type="Rhea" id="RHEA:15763"/>
    </physiologicalReaction>
</comment>
<dbReference type="FunFam" id="3.30.360.10:FF:000005">
    <property type="entry name" value="Homoserine dehydrogenase"/>
    <property type="match status" value="1"/>
</dbReference>
<dbReference type="GO" id="GO:0050661">
    <property type="term" value="F:NADP binding"/>
    <property type="evidence" value="ECO:0007669"/>
    <property type="project" value="InterPro"/>
</dbReference>
<evidence type="ECO:0000313" key="19">
    <source>
        <dbReference type="Proteomes" id="UP000012081"/>
    </source>
</evidence>
<dbReference type="PIRSF" id="PIRSF036497">
    <property type="entry name" value="HDH_short"/>
    <property type="match status" value="1"/>
</dbReference>
<evidence type="ECO:0000256" key="5">
    <source>
        <dbReference type="ARBA" id="ARBA00013376"/>
    </source>
</evidence>
<dbReference type="STRING" id="1300222.I532_20046"/>
<comment type="pathway">
    <text evidence="1 14">Amino-acid biosynthesis; L-threonine biosynthesis; L-threonine from L-aspartate: step 3/5.</text>
</comment>
<evidence type="ECO:0000256" key="10">
    <source>
        <dbReference type="ARBA" id="ARBA00023167"/>
    </source>
</evidence>
<feature type="active site" description="Proton donor" evidence="12">
    <location>
        <position position="221"/>
    </location>
</feature>
<dbReference type="EMBL" id="APBN01000011">
    <property type="protein sequence ID" value="EMT50933.1"/>
    <property type="molecule type" value="Genomic_DNA"/>
</dbReference>
<keyword evidence="9" id="KW-0915">Sodium</keyword>
<evidence type="ECO:0000256" key="6">
    <source>
        <dbReference type="ARBA" id="ARBA00022605"/>
    </source>
</evidence>
<keyword evidence="6 14" id="KW-0028">Amino-acid biosynthesis</keyword>
<comment type="pathway">
    <text evidence="2 14">Amino-acid biosynthesis; L-methionine biosynthesis via de novo pathway; L-homoserine from L-aspartate: step 3/3.</text>
</comment>
<keyword evidence="10 14" id="KW-0486">Methionine biosynthesis</keyword>
<name>M8DBZ8_9BACL</name>
<evidence type="ECO:0000256" key="1">
    <source>
        <dbReference type="ARBA" id="ARBA00005056"/>
    </source>
</evidence>
<evidence type="ECO:0000256" key="12">
    <source>
        <dbReference type="PIRSR" id="PIRSR036497-1"/>
    </source>
</evidence>
<keyword evidence="19" id="KW-1185">Reference proteome</keyword>
<dbReference type="UniPathway" id="UPA00050">
    <property type="reaction ID" value="UER00063"/>
</dbReference>
<comment type="similarity">
    <text evidence="3 15">Belongs to the homoserine dehydrogenase family.</text>
</comment>
<evidence type="ECO:0000259" key="17">
    <source>
        <dbReference type="Pfam" id="PF03447"/>
    </source>
</evidence>
<evidence type="ECO:0000313" key="18">
    <source>
        <dbReference type="EMBL" id="EMT50933.1"/>
    </source>
</evidence>
<dbReference type="GO" id="GO:0009088">
    <property type="term" value="P:threonine biosynthetic process"/>
    <property type="evidence" value="ECO:0007669"/>
    <property type="project" value="UniProtKB-UniPathway"/>
</dbReference>
<evidence type="ECO:0000256" key="7">
    <source>
        <dbReference type="ARBA" id="ARBA00022697"/>
    </source>
</evidence>
<dbReference type="InterPro" id="IPR036291">
    <property type="entry name" value="NAD(P)-bd_dom_sf"/>
</dbReference>
<dbReference type="PATRIC" id="fig|1300222.3.peg.4215"/>
<dbReference type="PANTHER" id="PTHR43331:SF1">
    <property type="entry name" value="HOMOSERINE DEHYDROGENASE"/>
    <property type="match status" value="1"/>
</dbReference>
<dbReference type="AlphaFoldDB" id="M8DBZ8"/>
<dbReference type="SUPFAM" id="SSF51735">
    <property type="entry name" value="NAD(P)-binding Rossmann-fold domains"/>
    <property type="match status" value="1"/>
</dbReference>
<feature type="binding site" evidence="13">
    <location>
        <position position="206"/>
    </location>
    <ligand>
        <name>L-homoserine</name>
        <dbReference type="ChEBI" id="CHEBI:57476"/>
    </ligand>
</feature>
<dbReference type="Proteomes" id="UP000012081">
    <property type="component" value="Unassembled WGS sequence"/>
</dbReference>
<evidence type="ECO:0000259" key="16">
    <source>
        <dbReference type="Pfam" id="PF00742"/>
    </source>
</evidence>
<dbReference type="InterPro" id="IPR019811">
    <property type="entry name" value="HDH_CS"/>
</dbReference>
<dbReference type="Pfam" id="PF00742">
    <property type="entry name" value="Homoserine_dh"/>
    <property type="match status" value="1"/>
</dbReference>
<dbReference type="RefSeq" id="WP_003390462.1">
    <property type="nucleotide sequence ID" value="NZ_APBN01000011.1"/>
</dbReference>
<dbReference type="Gene3D" id="3.40.50.720">
    <property type="entry name" value="NAD(P)-binding Rossmann-like Domain"/>
    <property type="match status" value="1"/>
</dbReference>
<accession>M8DBZ8</accession>
<evidence type="ECO:0000256" key="11">
    <source>
        <dbReference type="ARBA" id="ARBA00048841"/>
    </source>
</evidence>
<dbReference type="InterPro" id="IPR005106">
    <property type="entry name" value="Asp/hSer_DH_NAD-bd"/>
</dbReference>
<reference evidence="18 19" key="1">
    <citation type="submission" date="2013-03" db="EMBL/GenBank/DDBJ databases">
        <title>Assembly of a new bacterial strain Brevibacillus borstelensis AK1.</title>
        <authorList>
            <person name="Rajan I."/>
            <person name="PoliReddy D."/>
            <person name="Sugumar T."/>
            <person name="Rathinam K."/>
            <person name="Alqarawi S."/>
            <person name="Khalil A.B."/>
            <person name="Sivakumar N."/>
        </authorList>
    </citation>
    <scope>NUCLEOTIDE SEQUENCE [LARGE SCALE GENOMIC DNA]</scope>
    <source>
        <strain evidence="18 19">AK1</strain>
    </source>
</reference>
<dbReference type="InterPro" id="IPR001342">
    <property type="entry name" value="HDH_cat"/>
</dbReference>
<dbReference type="PROSITE" id="PS01042">
    <property type="entry name" value="HOMOSER_DHGENASE"/>
    <property type="match status" value="1"/>
</dbReference>
<evidence type="ECO:0000256" key="9">
    <source>
        <dbReference type="ARBA" id="ARBA00023053"/>
    </source>
</evidence>
<evidence type="ECO:0000256" key="13">
    <source>
        <dbReference type="PIRSR" id="PIRSR036497-2"/>
    </source>
</evidence>
<sequence>MKRYDVVISGFGSVGRQVARLLHERKERYRMVYDADVRLVGVMRSTAGCYADEGLALEQVQAFSAEKSMGDKKKTGADFLAACPFDILIEAGPSDIVTGGMALSYTRTALSRGKHVIAISKGALIADYQGLHEAARRHGAMLKVSGATAAALPTVDLLQYNLAGCEVALIEGIFTGTANFVLSAMMEEGISMEEAIIRAQQMGIAEPDPRFDLEGWDTACKLTIMANAAFHAGIRLSDVARKGIQGITPELVQKWKADGLVPKLVGSLRKVDDTLQAAVDVQLLSETHPFAQVRGTTKAIRLETDTMGELLVVGGKSDPVAAAAAALKDLEHILQANRAKG</sequence>
<organism evidence="18 19">
    <name type="scientific">Brevibacillus borstelensis AK1</name>
    <dbReference type="NCBI Taxonomy" id="1300222"/>
    <lineage>
        <taxon>Bacteria</taxon>
        <taxon>Bacillati</taxon>
        <taxon>Bacillota</taxon>
        <taxon>Bacilli</taxon>
        <taxon>Bacillales</taxon>
        <taxon>Paenibacillaceae</taxon>
        <taxon>Brevibacillus</taxon>
    </lineage>
</organism>
<feature type="domain" description="Aspartate/homoserine dehydrogenase NAD-binding" evidence="17">
    <location>
        <begin position="10"/>
        <end position="142"/>
    </location>
</feature>
<evidence type="ECO:0000256" key="15">
    <source>
        <dbReference type="RuleBase" id="RU004171"/>
    </source>
</evidence>
<feature type="binding site" evidence="13">
    <location>
        <position position="121"/>
    </location>
    <ligand>
        <name>NADPH</name>
        <dbReference type="ChEBI" id="CHEBI:57783"/>
    </ligand>
</feature>
<keyword evidence="8 14" id="KW-0560">Oxidoreductase</keyword>
<gene>
    <name evidence="18" type="ORF">I532_20046</name>
</gene>
<evidence type="ECO:0000256" key="8">
    <source>
        <dbReference type="ARBA" id="ARBA00023002"/>
    </source>
</evidence>
<dbReference type="InterPro" id="IPR022697">
    <property type="entry name" value="HDH_short"/>
</dbReference>
<protein>
    <recommendedName>
        <fullName evidence="5 14">Homoserine dehydrogenase</fullName>
        <ecNumber evidence="4 14">1.1.1.3</ecNumber>
    </recommendedName>
</protein>
<evidence type="ECO:0000256" key="4">
    <source>
        <dbReference type="ARBA" id="ARBA00013213"/>
    </source>
</evidence>
<evidence type="ECO:0000256" key="3">
    <source>
        <dbReference type="ARBA" id="ARBA00006753"/>
    </source>
</evidence>
<feature type="binding site" evidence="13">
    <location>
        <begin position="10"/>
        <end position="15"/>
    </location>
    <ligand>
        <name>NADP(+)</name>
        <dbReference type="ChEBI" id="CHEBI:58349"/>
    </ligand>
</feature>
<keyword evidence="7 14" id="KW-0791">Threonine biosynthesis</keyword>
<evidence type="ECO:0000256" key="14">
    <source>
        <dbReference type="RuleBase" id="RU000579"/>
    </source>
</evidence>
<dbReference type="Gene3D" id="3.30.360.10">
    <property type="entry name" value="Dihydrodipicolinate Reductase, domain 2"/>
    <property type="match status" value="1"/>
</dbReference>
<dbReference type="PANTHER" id="PTHR43331">
    <property type="entry name" value="HOMOSERINE DEHYDROGENASE"/>
    <property type="match status" value="1"/>
</dbReference>
<dbReference type="GO" id="GO:0004412">
    <property type="term" value="F:homoserine dehydrogenase activity"/>
    <property type="evidence" value="ECO:0007669"/>
    <property type="project" value="UniProtKB-EC"/>
</dbReference>
<proteinExistence type="inferred from homology"/>
<dbReference type="SUPFAM" id="SSF55347">
    <property type="entry name" value="Glyceraldehyde-3-phosphate dehydrogenase-like, C-terminal domain"/>
    <property type="match status" value="1"/>
</dbReference>
<dbReference type="Pfam" id="PF03447">
    <property type="entry name" value="NAD_binding_3"/>
    <property type="match status" value="1"/>
</dbReference>
<evidence type="ECO:0000256" key="2">
    <source>
        <dbReference type="ARBA" id="ARBA00005062"/>
    </source>
</evidence>